<proteinExistence type="predicted"/>
<dbReference type="EMBL" id="GBXM01052892">
    <property type="protein sequence ID" value="JAH55685.1"/>
    <property type="molecule type" value="Transcribed_RNA"/>
</dbReference>
<evidence type="ECO:0000313" key="1">
    <source>
        <dbReference type="EMBL" id="JAH55685.1"/>
    </source>
</evidence>
<dbReference type="AlphaFoldDB" id="A0A0E9TS02"/>
<reference evidence="1" key="2">
    <citation type="journal article" date="2015" name="Fish Shellfish Immunol.">
        <title>Early steps in the European eel (Anguilla anguilla)-Vibrio vulnificus interaction in the gills: Role of the RtxA13 toxin.</title>
        <authorList>
            <person name="Callol A."/>
            <person name="Pajuelo D."/>
            <person name="Ebbesson L."/>
            <person name="Teles M."/>
            <person name="MacKenzie S."/>
            <person name="Amaro C."/>
        </authorList>
    </citation>
    <scope>NUCLEOTIDE SEQUENCE</scope>
</reference>
<sequence>MLILLIHCVHRPEWCWKQLGKGPLTLRGQS</sequence>
<reference evidence="1" key="1">
    <citation type="submission" date="2014-11" db="EMBL/GenBank/DDBJ databases">
        <authorList>
            <person name="Amaro Gonzalez C."/>
        </authorList>
    </citation>
    <scope>NUCLEOTIDE SEQUENCE</scope>
</reference>
<name>A0A0E9TS02_ANGAN</name>
<accession>A0A0E9TS02</accession>
<organism evidence="1">
    <name type="scientific">Anguilla anguilla</name>
    <name type="common">European freshwater eel</name>
    <name type="synonym">Muraena anguilla</name>
    <dbReference type="NCBI Taxonomy" id="7936"/>
    <lineage>
        <taxon>Eukaryota</taxon>
        <taxon>Metazoa</taxon>
        <taxon>Chordata</taxon>
        <taxon>Craniata</taxon>
        <taxon>Vertebrata</taxon>
        <taxon>Euteleostomi</taxon>
        <taxon>Actinopterygii</taxon>
        <taxon>Neopterygii</taxon>
        <taxon>Teleostei</taxon>
        <taxon>Anguilliformes</taxon>
        <taxon>Anguillidae</taxon>
        <taxon>Anguilla</taxon>
    </lineage>
</organism>
<protein>
    <submittedName>
        <fullName evidence="1">Uncharacterized protein</fullName>
    </submittedName>
</protein>